<feature type="compositionally biased region" description="Pro residues" evidence="1">
    <location>
        <begin position="316"/>
        <end position="340"/>
    </location>
</feature>
<feature type="region of interest" description="Disordered" evidence="1">
    <location>
        <begin position="1"/>
        <end position="46"/>
    </location>
</feature>
<feature type="region of interest" description="Disordered" evidence="1">
    <location>
        <begin position="300"/>
        <end position="357"/>
    </location>
</feature>
<dbReference type="Proteomes" id="UP001500635">
    <property type="component" value="Unassembled WGS sequence"/>
</dbReference>
<feature type="compositionally biased region" description="Low complexity" evidence="1">
    <location>
        <begin position="341"/>
        <end position="357"/>
    </location>
</feature>
<accession>A0ABP8JBG5</accession>
<feature type="region of interest" description="Disordered" evidence="1">
    <location>
        <begin position="233"/>
        <end position="270"/>
    </location>
</feature>
<protein>
    <recommendedName>
        <fullName evidence="4">DUF222 domain-containing protein</fullName>
    </recommendedName>
</protein>
<evidence type="ECO:0000313" key="2">
    <source>
        <dbReference type="EMBL" id="GAA4388183.1"/>
    </source>
</evidence>
<evidence type="ECO:0000256" key="1">
    <source>
        <dbReference type="SAM" id="MobiDB-lite"/>
    </source>
</evidence>
<evidence type="ECO:0008006" key="4">
    <source>
        <dbReference type="Google" id="ProtNLM"/>
    </source>
</evidence>
<feature type="compositionally biased region" description="Low complexity" evidence="1">
    <location>
        <begin position="236"/>
        <end position="252"/>
    </location>
</feature>
<dbReference type="EMBL" id="BAABFR010000014">
    <property type="protein sequence ID" value="GAA4388183.1"/>
    <property type="molecule type" value="Genomic_DNA"/>
</dbReference>
<gene>
    <name evidence="2" type="ORF">GCM10023147_13480</name>
</gene>
<feature type="region of interest" description="Disordered" evidence="1">
    <location>
        <begin position="181"/>
        <end position="203"/>
    </location>
</feature>
<name>A0ABP8JBG5_9ACTN</name>
<evidence type="ECO:0000313" key="3">
    <source>
        <dbReference type="Proteomes" id="UP001500635"/>
    </source>
</evidence>
<organism evidence="2 3">
    <name type="scientific">Tsukamurella soli</name>
    <dbReference type="NCBI Taxonomy" id="644556"/>
    <lineage>
        <taxon>Bacteria</taxon>
        <taxon>Bacillati</taxon>
        <taxon>Actinomycetota</taxon>
        <taxon>Actinomycetes</taxon>
        <taxon>Mycobacteriales</taxon>
        <taxon>Tsukamurellaceae</taxon>
        <taxon>Tsukamurella</taxon>
    </lineage>
</organism>
<sequence length="357" mass="38341">MFDSSVPRNAGIENLSDPRASIDSNRTRPRTPEGTPLMTSIFDPTPATDLTDDQLAERLIGYASQMAALTARFLDHLAAFDTRHGWSGHGILSCAHWLSWKTSLSLRTAQEHLRIAHTLENLPLTHAAFTAGTLSYSKIRALTRVSTPDHEEELVRFAHSATAAHTERMCAAMRTLDHLDHQDPDAEDTAPPPASGARRRWNDDGTLTITAKLTAVDGAHLLAATVRAEYDRTRTATDPALPDPPTSENADTTADENADTASGEHPAADDAHRHTDLWANVPRNIAPALVAMADAVIDAPPYRRSPPEPRSSSTRPPAPPPSTTAPSYIPPNAPKPPAAPPSASSATPPRQPTPTST</sequence>
<keyword evidence="3" id="KW-1185">Reference proteome</keyword>
<proteinExistence type="predicted"/>
<comment type="caution">
    <text evidence="2">The sequence shown here is derived from an EMBL/GenBank/DDBJ whole genome shotgun (WGS) entry which is preliminary data.</text>
</comment>
<reference evidence="3" key="1">
    <citation type="journal article" date="2019" name="Int. J. Syst. Evol. Microbiol.">
        <title>The Global Catalogue of Microorganisms (GCM) 10K type strain sequencing project: providing services to taxonomists for standard genome sequencing and annotation.</title>
        <authorList>
            <consortium name="The Broad Institute Genomics Platform"/>
            <consortium name="The Broad Institute Genome Sequencing Center for Infectious Disease"/>
            <person name="Wu L."/>
            <person name="Ma J."/>
        </authorList>
    </citation>
    <scope>NUCLEOTIDE SEQUENCE [LARGE SCALE GENOMIC DNA]</scope>
    <source>
        <strain evidence="3">JCM 17688</strain>
    </source>
</reference>